<gene>
    <name evidence="1" type="ORF">AAFH49_17325</name>
</gene>
<evidence type="ECO:0000313" key="1">
    <source>
        <dbReference type="EMBL" id="MEL5995980.1"/>
    </source>
</evidence>
<dbReference type="EMBL" id="JBCEVZ010000053">
    <property type="protein sequence ID" value="MEL5995980.1"/>
    <property type="molecule type" value="Genomic_DNA"/>
</dbReference>
<organism evidence="1 2">
    <name type="scientific">Hymenobacter segetis</name>
    <dbReference type="NCBI Taxonomy" id="2025509"/>
    <lineage>
        <taxon>Bacteria</taxon>
        <taxon>Pseudomonadati</taxon>
        <taxon>Bacteroidota</taxon>
        <taxon>Cytophagia</taxon>
        <taxon>Cytophagales</taxon>
        <taxon>Hymenobacteraceae</taxon>
        <taxon>Hymenobacter</taxon>
    </lineage>
</organism>
<dbReference type="Proteomes" id="UP001479606">
    <property type="component" value="Unassembled WGS sequence"/>
</dbReference>
<keyword evidence="2" id="KW-1185">Reference proteome</keyword>
<protein>
    <recommendedName>
        <fullName evidence="3">Lipoprotein</fullName>
    </recommendedName>
</protein>
<sequence length="188" mass="21530">MRSAYALWGALGLFCFTACVRLPGHVLLPSLPPAVTLGVLPGTSRTEEMVLYYPFPRRVWQAGPLLGIRTAGGQVEYRRTGVWRTFYRSGRLMSLHDYGTLRTTYFQPDGRLVSDTYNDKEEAYPGDSLQRASEVLFAHGSRTDTLVVKHTEYRNNRFLRRFYSKDFAGNQRVAFPETPDKPRSKQRN</sequence>
<proteinExistence type="predicted"/>
<reference evidence="1 2" key="1">
    <citation type="journal article" date="2018" name="Arch. Microbiol.">
        <title>Hymenobacter segetis sp. nov., isolated from soil.</title>
        <authorList>
            <person name="Ten L.N."/>
            <person name="Lim S.J."/>
            <person name="Kim B.O."/>
            <person name="Kang I.K."/>
            <person name="Jung H.Y."/>
        </authorList>
    </citation>
    <scope>NUCLEOTIDE SEQUENCE [LARGE SCALE GENOMIC DNA]</scope>
    <source>
        <strain evidence="1 2">S7-3-11</strain>
    </source>
</reference>
<dbReference type="RefSeq" id="WP_342300142.1">
    <property type="nucleotide sequence ID" value="NZ_JBCEVZ010000053.1"/>
</dbReference>
<accession>A0ABU9LZJ2</accession>
<name>A0ABU9LZJ2_9BACT</name>
<comment type="caution">
    <text evidence="1">The sequence shown here is derived from an EMBL/GenBank/DDBJ whole genome shotgun (WGS) entry which is preliminary data.</text>
</comment>
<evidence type="ECO:0000313" key="2">
    <source>
        <dbReference type="Proteomes" id="UP001479606"/>
    </source>
</evidence>
<evidence type="ECO:0008006" key="3">
    <source>
        <dbReference type="Google" id="ProtNLM"/>
    </source>
</evidence>